<sequence>MELKDLLLAPLYLIIIYATAFWARSKYTNKFTKKYFIPALSLKLGGAISLGLIYQFYYGPGTTVGGDTGNYYHQAKIILSAFEDSIDYGIRLFFSNGEFVSELRVYTKQMQWYKSPTEYFIIKTAAIFGIISFGSYAVIAMMFAITSFSGLWVMFKTFLKIYPTLTKEFAIAIFFLPSVFFWGSGLMKDSLTLGALGWVFYGFYATFIEKKNILFNFLILFAACYVIYVVKVYILLSFLPPALYWVFTENNSRIKSGAIRALVKPIFIALGLVFAYLGATIITAEDEKYSLDKIGERTRINSVYLSEYQASGSAYHIGTLDGSIGSMISVAPQAIIVALYRPFLWEVRNPFMLLSAFEALLFIFLTLKIILKVGIFKIIGFVTSKPIITFCITFSLIFAFGVGTNSGNFGTLVRYKIPLMPFYLSALYIMNAYLKRPRNTRRLAATE</sequence>
<protein>
    <recommendedName>
        <fullName evidence="4">Dolichyl-phosphate-mannose-protein mannosyltransferase</fullName>
    </recommendedName>
</protein>
<dbReference type="EMBL" id="BAABGX010000002">
    <property type="protein sequence ID" value="GAA4303644.1"/>
    <property type="molecule type" value="Genomic_DNA"/>
</dbReference>
<feature type="transmembrane region" description="Helical" evidence="1">
    <location>
        <begin position="6"/>
        <end position="23"/>
    </location>
</feature>
<keyword evidence="1" id="KW-1133">Transmembrane helix</keyword>
<comment type="caution">
    <text evidence="2">The sequence shown here is derived from an EMBL/GenBank/DDBJ whole genome shotgun (WGS) entry which is preliminary data.</text>
</comment>
<feature type="transmembrane region" description="Helical" evidence="1">
    <location>
        <begin position="266"/>
        <end position="284"/>
    </location>
</feature>
<accession>A0ABP8FH39</accession>
<keyword evidence="1" id="KW-0812">Transmembrane</keyword>
<feature type="transmembrane region" description="Helical" evidence="1">
    <location>
        <begin position="214"/>
        <end position="246"/>
    </location>
</feature>
<feature type="transmembrane region" description="Helical" evidence="1">
    <location>
        <begin position="120"/>
        <end position="153"/>
    </location>
</feature>
<feature type="transmembrane region" description="Helical" evidence="1">
    <location>
        <begin position="324"/>
        <end position="345"/>
    </location>
</feature>
<organism evidence="2 3">
    <name type="scientific">Nibribacter koreensis</name>
    <dbReference type="NCBI Taxonomy" id="1084519"/>
    <lineage>
        <taxon>Bacteria</taxon>
        <taxon>Pseudomonadati</taxon>
        <taxon>Bacteroidota</taxon>
        <taxon>Cytophagia</taxon>
        <taxon>Cytophagales</taxon>
        <taxon>Hymenobacteraceae</taxon>
        <taxon>Nibribacter</taxon>
    </lineage>
</organism>
<keyword evidence="1" id="KW-0472">Membrane</keyword>
<reference evidence="3" key="1">
    <citation type="journal article" date="2019" name="Int. J. Syst. Evol. Microbiol.">
        <title>The Global Catalogue of Microorganisms (GCM) 10K type strain sequencing project: providing services to taxonomists for standard genome sequencing and annotation.</title>
        <authorList>
            <consortium name="The Broad Institute Genomics Platform"/>
            <consortium name="The Broad Institute Genome Sequencing Center for Infectious Disease"/>
            <person name="Wu L."/>
            <person name="Ma J."/>
        </authorList>
    </citation>
    <scope>NUCLEOTIDE SEQUENCE [LARGE SCALE GENOMIC DNA]</scope>
    <source>
        <strain evidence="3">JCM 17917</strain>
    </source>
</reference>
<feature type="transmembrane region" description="Helical" evidence="1">
    <location>
        <begin position="415"/>
        <end position="434"/>
    </location>
</feature>
<keyword evidence="3" id="KW-1185">Reference proteome</keyword>
<feature type="transmembrane region" description="Helical" evidence="1">
    <location>
        <begin position="351"/>
        <end position="371"/>
    </location>
</feature>
<dbReference type="Proteomes" id="UP001501844">
    <property type="component" value="Unassembled WGS sequence"/>
</dbReference>
<proteinExistence type="predicted"/>
<feature type="transmembrane region" description="Helical" evidence="1">
    <location>
        <begin position="165"/>
        <end position="184"/>
    </location>
</feature>
<gene>
    <name evidence="2" type="ORF">GCM10023183_16420</name>
</gene>
<feature type="transmembrane region" description="Helical" evidence="1">
    <location>
        <begin position="378"/>
        <end position="403"/>
    </location>
</feature>
<dbReference type="RefSeq" id="WP_345164527.1">
    <property type="nucleotide sequence ID" value="NZ_BAABGX010000002.1"/>
</dbReference>
<evidence type="ECO:0008006" key="4">
    <source>
        <dbReference type="Google" id="ProtNLM"/>
    </source>
</evidence>
<name>A0ABP8FH39_9BACT</name>
<evidence type="ECO:0000313" key="2">
    <source>
        <dbReference type="EMBL" id="GAA4303644.1"/>
    </source>
</evidence>
<evidence type="ECO:0000313" key="3">
    <source>
        <dbReference type="Proteomes" id="UP001501844"/>
    </source>
</evidence>
<feature type="transmembrane region" description="Helical" evidence="1">
    <location>
        <begin position="35"/>
        <end position="57"/>
    </location>
</feature>
<evidence type="ECO:0000256" key="1">
    <source>
        <dbReference type="SAM" id="Phobius"/>
    </source>
</evidence>
<feature type="transmembrane region" description="Helical" evidence="1">
    <location>
        <begin position="190"/>
        <end position="207"/>
    </location>
</feature>